<feature type="region of interest" description="Disordered" evidence="1">
    <location>
        <begin position="224"/>
        <end position="255"/>
    </location>
</feature>
<dbReference type="AlphaFoldDB" id="A0AAI8VAA5"/>
<evidence type="ECO:0000313" key="2">
    <source>
        <dbReference type="EMBL" id="CAJ2501309.1"/>
    </source>
</evidence>
<reference evidence="2" key="1">
    <citation type="submission" date="2023-10" db="EMBL/GenBank/DDBJ databases">
        <authorList>
            <person name="Hackl T."/>
        </authorList>
    </citation>
    <scope>NUCLEOTIDE SEQUENCE</scope>
</reference>
<proteinExistence type="predicted"/>
<accession>A0AAI8VAA5</accession>
<keyword evidence="3" id="KW-1185">Reference proteome</keyword>
<dbReference type="Proteomes" id="UP001295740">
    <property type="component" value="Unassembled WGS sequence"/>
</dbReference>
<sequence>MSASTLGPLNNANLVEAFTPAATYNALALIDVCKLEPLKHRAAHTELLNLISARGLSDTFSIHLVHKHFDVPEGQVMHARDPKKVSGLRGLYFRTTPDGKKMTAYEYTTEPAKDLSAHEDFAAEYAATATRLGVGHIFALGAEGIASIEKPQSEFELASHSSTVVVDAEALPDLNNMKSTSTGWVPTTQAHGRVYGGVGEFGVVIFPEVPGVLVGHCIEDRVGNHNNHGKRGAGPVVETRQSMPGMSHDTGAEDVTLHPGVSVGGIFVEKDSLIYDVLDRAVAQIGAY</sequence>
<name>A0AAI8VAA5_9PEZI</name>
<gene>
    <name evidence="2" type="ORF">KHLLAP_LOCUS1777</name>
</gene>
<evidence type="ECO:0000256" key="1">
    <source>
        <dbReference type="SAM" id="MobiDB-lite"/>
    </source>
</evidence>
<dbReference type="EMBL" id="CAUWAG010000003">
    <property type="protein sequence ID" value="CAJ2501309.1"/>
    <property type="molecule type" value="Genomic_DNA"/>
</dbReference>
<organism evidence="2 3">
    <name type="scientific">Anthostomella pinea</name>
    <dbReference type="NCBI Taxonomy" id="933095"/>
    <lineage>
        <taxon>Eukaryota</taxon>
        <taxon>Fungi</taxon>
        <taxon>Dikarya</taxon>
        <taxon>Ascomycota</taxon>
        <taxon>Pezizomycotina</taxon>
        <taxon>Sordariomycetes</taxon>
        <taxon>Xylariomycetidae</taxon>
        <taxon>Xylariales</taxon>
        <taxon>Xylariaceae</taxon>
        <taxon>Anthostomella</taxon>
    </lineage>
</organism>
<protein>
    <submittedName>
        <fullName evidence="2">Uu.00g041620.m01.CDS01</fullName>
    </submittedName>
</protein>
<evidence type="ECO:0000313" key="3">
    <source>
        <dbReference type="Proteomes" id="UP001295740"/>
    </source>
</evidence>
<comment type="caution">
    <text evidence="2">The sequence shown here is derived from an EMBL/GenBank/DDBJ whole genome shotgun (WGS) entry which is preliminary data.</text>
</comment>